<dbReference type="SUPFAM" id="SSF54403">
    <property type="entry name" value="Cystatin/monellin"/>
    <property type="match status" value="1"/>
</dbReference>
<name>A0A9W3BVJ9_RAPSA</name>
<dbReference type="GO" id="GO:0004869">
    <property type="term" value="F:cysteine-type endopeptidase inhibitor activity"/>
    <property type="evidence" value="ECO:0007669"/>
    <property type="project" value="UniProtKB-KW"/>
</dbReference>
<reference evidence="3 4" key="2">
    <citation type="submission" date="2025-04" db="UniProtKB">
        <authorList>
            <consortium name="RefSeq"/>
        </authorList>
    </citation>
    <scope>IDENTIFICATION</scope>
    <source>
        <tissue evidence="3 4">Leaf</tissue>
    </source>
</reference>
<evidence type="ECO:0000313" key="4">
    <source>
        <dbReference type="RefSeq" id="XP_056843269.1"/>
    </source>
</evidence>
<accession>A0A9W3BVJ9</accession>
<evidence type="ECO:0000313" key="2">
    <source>
        <dbReference type="Proteomes" id="UP000504610"/>
    </source>
</evidence>
<dbReference type="RefSeq" id="XP_056841887.1">
    <property type="nucleotide sequence ID" value="XM_056985907.1"/>
</dbReference>
<gene>
    <name evidence="4" type="primary">LOC108834108</name>
    <name evidence="3" type="synonym">LOC130495017</name>
</gene>
<comment type="similarity">
    <text evidence="1">Belongs to the cystatin family. Phytocystatin subfamily.</text>
</comment>
<dbReference type="InterPro" id="IPR046350">
    <property type="entry name" value="Cystatin_sf"/>
</dbReference>
<proteinExistence type="inferred from homology"/>
<keyword evidence="1" id="KW-0789">Thiol protease inhibitor</keyword>
<protein>
    <recommendedName>
        <fullName evidence="1">Cysteine proteinase inhibitor</fullName>
    </recommendedName>
</protein>
<organism evidence="2 4">
    <name type="scientific">Raphanus sativus</name>
    <name type="common">Radish</name>
    <name type="synonym">Raphanus raphanistrum var. sativus</name>
    <dbReference type="NCBI Taxonomy" id="3726"/>
    <lineage>
        <taxon>Eukaryota</taxon>
        <taxon>Viridiplantae</taxon>
        <taxon>Streptophyta</taxon>
        <taxon>Embryophyta</taxon>
        <taxon>Tracheophyta</taxon>
        <taxon>Spermatophyta</taxon>
        <taxon>Magnoliopsida</taxon>
        <taxon>eudicotyledons</taxon>
        <taxon>Gunneridae</taxon>
        <taxon>Pentapetalae</taxon>
        <taxon>rosids</taxon>
        <taxon>malvids</taxon>
        <taxon>Brassicales</taxon>
        <taxon>Brassicaceae</taxon>
        <taxon>Brassiceae</taxon>
        <taxon>Raphanus</taxon>
    </lineage>
</organism>
<dbReference type="Gene3D" id="3.10.450.10">
    <property type="match status" value="1"/>
</dbReference>
<dbReference type="OrthoDB" id="1908104at2759"/>
<dbReference type="GeneID" id="108834108"/>
<dbReference type="AlphaFoldDB" id="A0A9W3BVJ9"/>
<sequence>MVVCTRSSLIPSAPRELISTVMQVTISPGCLPQFRDSLRAGAMFSVAGFEVSRIQRFEFVWVVNVKVKAVTETMLHLTLELIGVGKKKLYEAKVWVKPRLNFKEFKHAGDDAHAITPSYLGCK</sequence>
<reference evidence="2" key="1">
    <citation type="journal article" date="2019" name="Database">
        <title>The radish genome database (RadishGD): an integrated information resource for radish genomics.</title>
        <authorList>
            <person name="Yu H.J."/>
            <person name="Baek S."/>
            <person name="Lee Y.J."/>
            <person name="Cho A."/>
            <person name="Mun J.H."/>
        </authorList>
    </citation>
    <scope>NUCLEOTIDE SEQUENCE [LARGE SCALE GENOMIC DNA]</scope>
    <source>
        <strain evidence="2">cv. WK10039</strain>
    </source>
</reference>
<dbReference type="RefSeq" id="XP_056843269.1">
    <property type="nucleotide sequence ID" value="XM_056987289.1"/>
</dbReference>
<dbReference type="Proteomes" id="UP000504610">
    <property type="component" value="Chromosome 5"/>
</dbReference>
<keyword evidence="2" id="KW-1185">Reference proteome</keyword>
<dbReference type="Proteomes" id="UP000504610">
    <property type="component" value="Chromosome 6"/>
</dbReference>
<evidence type="ECO:0000256" key="1">
    <source>
        <dbReference type="RuleBase" id="RU362130"/>
    </source>
</evidence>
<dbReference type="PANTHER" id="PTHR11413">
    <property type="entry name" value="CYSTATIN FAMILY MEMBER"/>
    <property type="match status" value="1"/>
</dbReference>
<dbReference type="KEGG" id="rsz:108834108"/>
<keyword evidence="1" id="KW-0646">Protease inhibitor</keyword>
<dbReference type="InterPro" id="IPR027214">
    <property type="entry name" value="Cystatin"/>
</dbReference>
<dbReference type="PANTHER" id="PTHR11413:SF110">
    <property type="entry name" value="CYSTEINE PROTEINASE INHIBITOR 6"/>
    <property type="match status" value="1"/>
</dbReference>
<dbReference type="KEGG" id="rsz:130495017"/>
<evidence type="ECO:0000313" key="3">
    <source>
        <dbReference type="RefSeq" id="XP_056841887.1"/>
    </source>
</evidence>